<dbReference type="Proteomes" id="UP000824890">
    <property type="component" value="Unassembled WGS sequence"/>
</dbReference>
<gene>
    <name evidence="2" type="ORF">HID58_017630</name>
</gene>
<accession>A0ABQ8D7N8</accession>
<organism evidence="2 3">
    <name type="scientific">Brassica napus</name>
    <name type="common">Rape</name>
    <dbReference type="NCBI Taxonomy" id="3708"/>
    <lineage>
        <taxon>Eukaryota</taxon>
        <taxon>Viridiplantae</taxon>
        <taxon>Streptophyta</taxon>
        <taxon>Embryophyta</taxon>
        <taxon>Tracheophyta</taxon>
        <taxon>Spermatophyta</taxon>
        <taxon>Magnoliopsida</taxon>
        <taxon>eudicotyledons</taxon>
        <taxon>Gunneridae</taxon>
        <taxon>Pentapetalae</taxon>
        <taxon>rosids</taxon>
        <taxon>malvids</taxon>
        <taxon>Brassicales</taxon>
        <taxon>Brassicaceae</taxon>
        <taxon>Brassiceae</taxon>
        <taxon>Brassica</taxon>
    </lineage>
</organism>
<dbReference type="PANTHER" id="PTHR43725:SF33">
    <property type="entry name" value="UDP-ARABINOSE 4-EPIMERASE 2-RELATED"/>
    <property type="match status" value="1"/>
</dbReference>
<sequence length="392" mass="43467">MLNLGRARIQGRQNRSMSFEGLDYADQKKNNDYTGKIVLVISLTAMCILVLKQSPTFDTPSVFSQHEPGVTHVLVTGGAGYIGSHTALRLLRDSYRVTIVDNLSRGNLGAVKILQQLFPEPGRLQYYHNITSNTLVVLETMAAHGVKTLIYSSTCATYGEPEKMPITEETPQVPINPYGKAKKMAEDIILDFSKKSNMAVMILRLVVESLLCVCVYFNVIGSDPEGRLGEAPRPELREHGRISGACFDAARGIIPGLQIKGTDYKTLDGTCVRDYIDVTDLVDAHVKALEKAKPSRVGIFNVGTGKGSSVKEFVEACKKATGVDIKVDYLERRAGDYAEVYSNPRKIKEELNWTAKHTNLKESLETAWRWQKLHRNGYESSSFSSTSLFSAY</sequence>
<reference evidence="2 3" key="1">
    <citation type="submission" date="2021-05" db="EMBL/GenBank/DDBJ databases">
        <title>Genome Assembly of Synthetic Allotetraploid Brassica napus Reveals Homoeologous Exchanges between Subgenomes.</title>
        <authorList>
            <person name="Davis J.T."/>
        </authorList>
    </citation>
    <scope>NUCLEOTIDE SEQUENCE [LARGE SCALE GENOMIC DNA]</scope>
    <source>
        <strain evidence="3">cv. Da-Ae</strain>
        <tissue evidence="2">Seedling</tissue>
    </source>
</reference>
<comment type="caution">
    <text evidence="2">The sequence shown here is derived from an EMBL/GenBank/DDBJ whole genome shotgun (WGS) entry which is preliminary data.</text>
</comment>
<feature type="domain" description="NAD-dependent epimerase/dehydratase" evidence="1">
    <location>
        <begin position="73"/>
        <end position="106"/>
    </location>
</feature>
<dbReference type="Gene3D" id="3.40.50.720">
    <property type="entry name" value="NAD(P)-binding Rossmann-like Domain"/>
    <property type="match status" value="2"/>
</dbReference>
<evidence type="ECO:0000259" key="1">
    <source>
        <dbReference type="Pfam" id="PF01370"/>
    </source>
</evidence>
<keyword evidence="3" id="KW-1185">Reference proteome</keyword>
<evidence type="ECO:0000313" key="3">
    <source>
        <dbReference type="Proteomes" id="UP000824890"/>
    </source>
</evidence>
<dbReference type="InterPro" id="IPR001509">
    <property type="entry name" value="Epimerase_deHydtase"/>
</dbReference>
<proteinExistence type="predicted"/>
<dbReference type="EMBL" id="JAGKQM010000005">
    <property type="protein sequence ID" value="KAH0925374.1"/>
    <property type="molecule type" value="Genomic_DNA"/>
</dbReference>
<evidence type="ECO:0000313" key="2">
    <source>
        <dbReference type="EMBL" id="KAH0925374.1"/>
    </source>
</evidence>
<dbReference type="PANTHER" id="PTHR43725">
    <property type="entry name" value="UDP-GLUCOSE 4-EPIMERASE"/>
    <property type="match status" value="1"/>
</dbReference>
<name>A0ABQ8D7N8_BRANA</name>
<dbReference type="Gene3D" id="3.90.25.10">
    <property type="entry name" value="UDP-galactose 4-epimerase, domain 1"/>
    <property type="match status" value="2"/>
</dbReference>
<dbReference type="Pfam" id="PF01370">
    <property type="entry name" value="Epimerase"/>
    <property type="match status" value="2"/>
</dbReference>
<feature type="domain" description="NAD-dependent epimerase/dehydratase" evidence="1">
    <location>
        <begin position="125"/>
        <end position="303"/>
    </location>
</feature>
<protein>
    <recommendedName>
        <fullName evidence="1">NAD-dependent epimerase/dehydratase domain-containing protein</fullName>
    </recommendedName>
</protein>
<dbReference type="SUPFAM" id="SSF51735">
    <property type="entry name" value="NAD(P)-binding Rossmann-fold domains"/>
    <property type="match status" value="1"/>
</dbReference>
<dbReference type="InterPro" id="IPR036291">
    <property type="entry name" value="NAD(P)-bd_dom_sf"/>
</dbReference>